<name>A0AAN7Q5T1_9COLE</name>
<dbReference type="GO" id="GO:0003676">
    <property type="term" value="F:nucleic acid binding"/>
    <property type="evidence" value="ECO:0007669"/>
    <property type="project" value="InterPro"/>
</dbReference>
<dbReference type="AlphaFoldDB" id="A0AAN7Q5T1"/>
<evidence type="ECO:0000256" key="1">
    <source>
        <dbReference type="PROSITE-ProRule" id="PRU00047"/>
    </source>
</evidence>
<keyword evidence="1" id="KW-0479">Metal-binding</keyword>
<dbReference type="PROSITE" id="PS50158">
    <property type="entry name" value="ZF_CCHC"/>
    <property type="match status" value="1"/>
</dbReference>
<keyword evidence="1" id="KW-0863">Zinc-finger</keyword>
<dbReference type="SUPFAM" id="SSF57756">
    <property type="entry name" value="Retrovirus zinc finger-like domains"/>
    <property type="match status" value="1"/>
</dbReference>
<evidence type="ECO:0000259" key="2">
    <source>
        <dbReference type="PROSITE" id="PS50158"/>
    </source>
</evidence>
<organism evidence="3 4">
    <name type="scientific">Aquatica leii</name>
    <dbReference type="NCBI Taxonomy" id="1421715"/>
    <lineage>
        <taxon>Eukaryota</taxon>
        <taxon>Metazoa</taxon>
        <taxon>Ecdysozoa</taxon>
        <taxon>Arthropoda</taxon>
        <taxon>Hexapoda</taxon>
        <taxon>Insecta</taxon>
        <taxon>Pterygota</taxon>
        <taxon>Neoptera</taxon>
        <taxon>Endopterygota</taxon>
        <taxon>Coleoptera</taxon>
        <taxon>Polyphaga</taxon>
        <taxon>Elateriformia</taxon>
        <taxon>Elateroidea</taxon>
        <taxon>Lampyridae</taxon>
        <taxon>Luciolinae</taxon>
        <taxon>Aquatica</taxon>
    </lineage>
</organism>
<dbReference type="InterPro" id="IPR036875">
    <property type="entry name" value="Znf_CCHC_sf"/>
</dbReference>
<reference evidence="4" key="1">
    <citation type="submission" date="2023-01" db="EMBL/GenBank/DDBJ databases">
        <title>Key to firefly adult light organ development and bioluminescence: homeobox transcription factors regulate luciferase expression and transportation to peroxisome.</title>
        <authorList>
            <person name="Fu X."/>
        </authorList>
    </citation>
    <scope>NUCLEOTIDE SEQUENCE [LARGE SCALE GENOMIC DNA]</scope>
</reference>
<gene>
    <name evidence="3" type="ORF">RN001_002940</name>
</gene>
<dbReference type="Gene3D" id="4.10.60.10">
    <property type="entry name" value="Zinc finger, CCHC-type"/>
    <property type="match status" value="1"/>
</dbReference>
<evidence type="ECO:0000313" key="4">
    <source>
        <dbReference type="Proteomes" id="UP001353858"/>
    </source>
</evidence>
<dbReference type="GO" id="GO:0008270">
    <property type="term" value="F:zinc ion binding"/>
    <property type="evidence" value="ECO:0007669"/>
    <property type="project" value="UniProtKB-KW"/>
</dbReference>
<proteinExistence type="predicted"/>
<feature type="domain" description="CCHC-type" evidence="2">
    <location>
        <begin position="443"/>
        <end position="458"/>
    </location>
</feature>
<evidence type="ECO:0000313" key="3">
    <source>
        <dbReference type="EMBL" id="KAK4886669.1"/>
    </source>
</evidence>
<protein>
    <recommendedName>
        <fullName evidence="2">CCHC-type domain-containing protein</fullName>
    </recommendedName>
</protein>
<keyword evidence="4" id="KW-1185">Reference proteome</keyword>
<dbReference type="InterPro" id="IPR001878">
    <property type="entry name" value="Znf_CCHC"/>
</dbReference>
<dbReference type="EMBL" id="JARPUR010000001">
    <property type="protein sequence ID" value="KAK4886669.1"/>
    <property type="molecule type" value="Genomic_DNA"/>
</dbReference>
<keyword evidence="1" id="KW-0862">Zinc</keyword>
<sequence>MNIEKLLVDEVDHELYIRGISFQGSALEKRKLLRARLRLEKIGNVSFPEVSVNDTEELQICSDKLILLNAEVQVYRPTVVDSGFERLHTRLLHVHGRLDRMKPNEQFVELHNKLRNQCLKLIEDLQNTIQLLPSGSMTSNVLDNVNLITLDAENSVSDETTNHAQTLDRSPPVISSSPHVHFSNAVNPSTDWETNPCSPSRRPTFFDSTQLSATTPIARNNLVISKWNLQFNGDSSVTSFLERVEELRVSRGVLKSELYLSAVEFFSGNALIWYRSVRDTINSWDALVTALRHTFLPCDYEESLWDEVRNRTQGFDEPVSIYIAVMENLFRRFSDLPPEPVRLTVIKRNLQPYLQTQLTLQAIFSISELTRVCKVLEDTHIRNSKFKPPPSNIKTVLEPDLAYRRSTAYAPKLAVSSSHRSDDSSFKDSQCTTVGNVITPILCWNCKRSGHVALRCPEPRSKFCYKCGCPNVTVRTCTKCNSSQGNFVRRT</sequence>
<comment type="caution">
    <text evidence="3">The sequence shown here is derived from an EMBL/GenBank/DDBJ whole genome shotgun (WGS) entry which is preliminary data.</text>
</comment>
<dbReference type="Pfam" id="PF03732">
    <property type="entry name" value="Retrotrans_gag"/>
    <property type="match status" value="1"/>
</dbReference>
<dbReference type="Proteomes" id="UP001353858">
    <property type="component" value="Unassembled WGS sequence"/>
</dbReference>
<dbReference type="InterPro" id="IPR005162">
    <property type="entry name" value="Retrotrans_gag_dom"/>
</dbReference>
<accession>A0AAN7Q5T1</accession>